<comment type="similarity">
    <text evidence="5">Belongs to the SAT4 family.</text>
</comment>
<dbReference type="OrthoDB" id="5278984at2759"/>
<keyword evidence="4 7" id="KW-0472">Membrane</keyword>
<keyword evidence="3 7" id="KW-1133">Transmembrane helix</keyword>
<evidence type="ECO:0000256" key="2">
    <source>
        <dbReference type="ARBA" id="ARBA00022692"/>
    </source>
</evidence>
<evidence type="ECO:0000256" key="7">
    <source>
        <dbReference type="SAM" id="Phobius"/>
    </source>
</evidence>
<dbReference type="Pfam" id="PF20684">
    <property type="entry name" value="Fung_rhodopsin"/>
    <property type="match status" value="1"/>
</dbReference>
<feature type="compositionally biased region" description="Low complexity" evidence="6">
    <location>
        <begin position="307"/>
        <end position="317"/>
    </location>
</feature>
<dbReference type="AlphaFoldDB" id="A0A6G1IG05"/>
<dbReference type="InterPro" id="IPR049326">
    <property type="entry name" value="Rhodopsin_dom_fungi"/>
</dbReference>
<keyword evidence="10" id="KW-1185">Reference proteome</keyword>
<dbReference type="PANTHER" id="PTHR33048">
    <property type="entry name" value="PTH11-LIKE INTEGRAL MEMBRANE PROTEIN (AFU_ORTHOLOGUE AFUA_5G11245)"/>
    <property type="match status" value="1"/>
</dbReference>
<evidence type="ECO:0000256" key="6">
    <source>
        <dbReference type="SAM" id="MobiDB-lite"/>
    </source>
</evidence>
<evidence type="ECO:0000313" key="10">
    <source>
        <dbReference type="Proteomes" id="UP000799291"/>
    </source>
</evidence>
<gene>
    <name evidence="9" type="ORF">K458DRAFT_481576</name>
</gene>
<evidence type="ECO:0000313" key="9">
    <source>
        <dbReference type="EMBL" id="KAF2677065.1"/>
    </source>
</evidence>
<dbReference type="GO" id="GO:0016020">
    <property type="term" value="C:membrane"/>
    <property type="evidence" value="ECO:0007669"/>
    <property type="project" value="UniProtKB-SubCell"/>
</dbReference>
<feature type="transmembrane region" description="Helical" evidence="7">
    <location>
        <begin position="17"/>
        <end position="38"/>
    </location>
</feature>
<feature type="domain" description="Rhodopsin" evidence="8">
    <location>
        <begin position="34"/>
        <end position="271"/>
    </location>
</feature>
<evidence type="ECO:0000259" key="8">
    <source>
        <dbReference type="Pfam" id="PF20684"/>
    </source>
</evidence>
<dbReference type="Proteomes" id="UP000799291">
    <property type="component" value="Unassembled WGS sequence"/>
</dbReference>
<feature type="transmembrane region" description="Helical" evidence="7">
    <location>
        <begin position="50"/>
        <end position="75"/>
    </location>
</feature>
<reference evidence="9" key="1">
    <citation type="journal article" date="2020" name="Stud. Mycol.">
        <title>101 Dothideomycetes genomes: a test case for predicting lifestyles and emergence of pathogens.</title>
        <authorList>
            <person name="Haridas S."/>
            <person name="Albert R."/>
            <person name="Binder M."/>
            <person name="Bloem J."/>
            <person name="Labutti K."/>
            <person name="Salamov A."/>
            <person name="Andreopoulos B."/>
            <person name="Baker S."/>
            <person name="Barry K."/>
            <person name="Bills G."/>
            <person name="Bluhm B."/>
            <person name="Cannon C."/>
            <person name="Castanera R."/>
            <person name="Culley D."/>
            <person name="Daum C."/>
            <person name="Ezra D."/>
            <person name="Gonzalez J."/>
            <person name="Henrissat B."/>
            <person name="Kuo A."/>
            <person name="Liang C."/>
            <person name="Lipzen A."/>
            <person name="Lutzoni F."/>
            <person name="Magnuson J."/>
            <person name="Mondo S."/>
            <person name="Nolan M."/>
            <person name="Ohm R."/>
            <person name="Pangilinan J."/>
            <person name="Park H.-J."/>
            <person name="Ramirez L."/>
            <person name="Alfaro M."/>
            <person name="Sun H."/>
            <person name="Tritt A."/>
            <person name="Yoshinaga Y."/>
            <person name="Zwiers L.-H."/>
            <person name="Turgeon B."/>
            <person name="Goodwin S."/>
            <person name="Spatafora J."/>
            <person name="Crous P."/>
            <person name="Grigoriev I."/>
        </authorList>
    </citation>
    <scope>NUCLEOTIDE SEQUENCE</scope>
    <source>
        <strain evidence="9">CBS 122367</strain>
    </source>
</reference>
<protein>
    <recommendedName>
        <fullName evidence="8">Rhodopsin domain-containing protein</fullName>
    </recommendedName>
</protein>
<evidence type="ECO:0000256" key="3">
    <source>
        <dbReference type="ARBA" id="ARBA00022989"/>
    </source>
</evidence>
<evidence type="ECO:0000256" key="4">
    <source>
        <dbReference type="ARBA" id="ARBA00023136"/>
    </source>
</evidence>
<dbReference type="InterPro" id="IPR052337">
    <property type="entry name" value="SAT4-like"/>
</dbReference>
<accession>A0A6G1IG05</accession>
<evidence type="ECO:0000256" key="1">
    <source>
        <dbReference type="ARBA" id="ARBA00004141"/>
    </source>
</evidence>
<comment type="subcellular location">
    <subcellularLocation>
        <location evidence="1">Membrane</location>
        <topology evidence="1">Multi-pass membrane protein</topology>
    </subcellularLocation>
</comment>
<proteinExistence type="inferred from homology"/>
<feature type="region of interest" description="Disordered" evidence="6">
    <location>
        <begin position="302"/>
        <end position="352"/>
    </location>
</feature>
<dbReference type="PANTHER" id="PTHR33048:SF129">
    <property type="entry name" value="INTEGRAL MEMBRANE PROTEIN-RELATED"/>
    <property type="match status" value="1"/>
</dbReference>
<sequence length="352" mass="38850">MSSTAVKPPYSNIAYQYMVPVWILGAIALGLVIARIYTRLRRTGSLHPDDWLIVFAEPLSFINVCIASAAVAHGWGKPRQWVDPTDLAVVMKLQFALQVIWIVTLCLVRLSVASSLLRYGTSRSWTWTLYFIMGLQVLISASWFVLAFAQCTPVSANWENVPNVKCWGVYHVKNYGWAVAGIYIIMDLVLTFMPIKLIRSLHRSTSERFLIGVLMSLGLIATAFTVAKIPNRAQLSKGDPLQATILPSIYAKLEETVGIIACSAPCLKSPTEQLLKRFGILKERQLTRPSFVNSVRVSPLEKELDSDQGSGSDSSGPGKKGGIRIDSVAVKPRSSNSTPMELTVQQHGWDAV</sequence>
<feature type="transmembrane region" description="Helical" evidence="7">
    <location>
        <begin position="175"/>
        <end position="197"/>
    </location>
</feature>
<evidence type="ECO:0000256" key="5">
    <source>
        <dbReference type="ARBA" id="ARBA00038359"/>
    </source>
</evidence>
<keyword evidence="2 7" id="KW-0812">Transmembrane</keyword>
<name>A0A6G1IG05_9PLEO</name>
<dbReference type="EMBL" id="MU005626">
    <property type="protein sequence ID" value="KAF2677065.1"/>
    <property type="molecule type" value="Genomic_DNA"/>
</dbReference>
<organism evidence="9 10">
    <name type="scientific">Lentithecium fluviatile CBS 122367</name>
    <dbReference type="NCBI Taxonomy" id="1168545"/>
    <lineage>
        <taxon>Eukaryota</taxon>
        <taxon>Fungi</taxon>
        <taxon>Dikarya</taxon>
        <taxon>Ascomycota</taxon>
        <taxon>Pezizomycotina</taxon>
        <taxon>Dothideomycetes</taxon>
        <taxon>Pleosporomycetidae</taxon>
        <taxon>Pleosporales</taxon>
        <taxon>Massarineae</taxon>
        <taxon>Lentitheciaceae</taxon>
        <taxon>Lentithecium</taxon>
    </lineage>
</organism>
<feature type="transmembrane region" description="Helical" evidence="7">
    <location>
        <begin position="95"/>
        <end position="117"/>
    </location>
</feature>
<feature type="compositionally biased region" description="Polar residues" evidence="6">
    <location>
        <begin position="333"/>
        <end position="346"/>
    </location>
</feature>
<feature type="transmembrane region" description="Helical" evidence="7">
    <location>
        <begin position="129"/>
        <end position="149"/>
    </location>
</feature>
<feature type="transmembrane region" description="Helical" evidence="7">
    <location>
        <begin position="209"/>
        <end position="227"/>
    </location>
</feature>